<proteinExistence type="predicted"/>
<dbReference type="Proteomes" id="UP001386955">
    <property type="component" value="Unassembled WGS sequence"/>
</dbReference>
<evidence type="ECO:0000313" key="3">
    <source>
        <dbReference type="Proteomes" id="UP001386955"/>
    </source>
</evidence>
<evidence type="ECO:0000313" key="2">
    <source>
        <dbReference type="EMBL" id="KAK7404291.1"/>
    </source>
</evidence>
<accession>A0AAN9SQP4</accession>
<gene>
    <name evidence="2" type="ORF">VNO78_05068</name>
</gene>
<keyword evidence="3" id="KW-1185">Reference proteome</keyword>
<name>A0AAN9SQP4_PSOTE</name>
<comment type="caution">
    <text evidence="2">The sequence shown here is derived from an EMBL/GenBank/DDBJ whole genome shotgun (WGS) entry which is preliminary data.</text>
</comment>
<evidence type="ECO:0000256" key="1">
    <source>
        <dbReference type="SAM" id="MobiDB-lite"/>
    </source>
</evidence>
<feature type="region of interest" description="Disordered" evidence="1">
    <location>
        <begin position="1"/>
        <end position="47"/>
    </location>
</feature>
<dbReference type="EMBL" id="JAYMYS010000002">
    <property type="protein sequence ID" value="KAK7404291.1"/>
    <property type="molecule type" value="Genomic_DNA"/>
</dbReference>
<feature type="compositionally biased region" description="Polar residues" evidence="1">
    <location>
        <begin position="11"/>
        <end position="20"/>
    </location>
</feature>
<sequence>MATPKRLSVERSPQSANSKPTVERKSARPSSTPSDKQPPRTAKGSELQNQLHLAQEDLKKAKKQLLQTEKKKLKAVDELKEAQSG</sequence>
<protein>
    <submittedName>
        <fullName evidence="2">Uncharacterized protein</fullName>
    </submittedName>
</protein>
<organism evidence="2 3">
    <name type="scientific">Psophocarpus tetragonolobus</name>
    <name type="common">Winged bean</name>
    <name type="synonym">Dolichos tetragonolobus</name>
    <dbReference type="NCBI Taxonomy" id="3891"/>
    <lineage>
        <taxon>Eukaryota</taxon>
        <taxon>Viridiplantae</taxon>
        <taxon>Streptophyta</taxon>
        <taxon>Embryophyta</taxon>
        <taxon>Tracheophyta</taxon>
        <taxon>Spermatophyta</taxon>
        <taxon>Magnoliopsida</taxon>
        <taxon>eudicotyledons</taxon>
        <taxon>Gunneridae</taxon>
        <taxon>Pentapetalae</taxon>
        <taxon>rosids</taxon>
        <taxon>fabids</taxon>
        <taxon>Fabales</taxon>
        <taxon>Fabaceae</taxon>
        <taxon>Papilionoideae</taxon>
        <taxon>50 kb inversion clade</taxon>
        <taxon>NPAAA clade</taxon>
        <taxon>indigoferoid/millettioid clade</taxon>
        <taxon>Phaseoleae</taxon>
        <taxon>Psophocarpus</taxon>
    </lineage>
</organism>
<reference evidence="2 3" key="1">
    <citation type="submission" date="2024-01" db="EMBL/GenBank/DDBJ databases">
        <title>The genomes of 5 underutilized Papilionoideae crops provide insights into root nodulation and disease resistanc.</title>
        <authorList>
            <person name="Jiang F."/>
        </authorList>
    </citation>
    <scope>NUCLEOTIDE SEQUENCE [LARGE SCALE GENOMIC DNA]</scope>
    <source>
        <strain evidence="2">DUOXIRENSHENG_FW03</strain>
        <tissue evidence="2">Leaves</tissue>
    </source>
</reference>
<dbReference type="AlphaFoldDB" id="A0AAN9SQP4"/>